<feature type="chain" id="PRO_5045155827" evidence="4">
    <location>
        <begin position="28"/>
        <end position="417"/>
    </location>
</feature>
<dbReference type="EMBL" id="BAAAKJ010000131">
    <property type="protein sequence ID" value="GAA1392936.1"/>
    <property type="molecule type" value="Genomic_DNA"/>
</dbReference>
<dbReference type="Proteomes" id="UP001499863">
    <property type="component" value="Unassembled WGS sequence"/>
</dbReference>
<comment type="similarity">
    <text evidence="1">Belongs to the bacterial solute-binding protein 1 family.</text>
</comment>
<proteinExistence type="inferred from homology"/>
<keyword evidence="2" id="KW-0813">Transport</keyword>
<evidence type="ECO:0000256" key="2">
    <source>
        <dbReference type="ARBA" id="ARBA00022448"/>
    </source>
</evidence>
<protein>
    <submittedName>
        <fullName evidence="5">Sugar ABC transporter substrate-binding protein</fullName>
    </submittedName>
</protein>
<dbReference type="SUPFAM" id="SSF53850">
    <property type="entry name" value="Periplasmic binding protein-like II"/>
    <property type="match status" value="1"/>
</dbReference>
<evidence type="ECO:0000256" key="3">
    <source>
        <dbReference type="ARBA" id="ARBA00022729"/>
    </source>
</evidence>
<reference evidence="5 6" key="1">
    <citation type="journal article" date="2019" name="Int. J. Syst. Evol. Microbiol.">
        <title>The Global Catalogue of Microorganisms (GCM) 10K type strain sequencing project: providing services to taxonomists for standard genome sequencing and annotation.</title>
        <authorList>
            <consortium name="The Broad Institute Genomics Platform"/>
            <consortium name="The Broad Institute Genome Sequencing Center for Infectious Disease"/>
            <person name="Wu L."/>
            <person name="Ma J."/>
        </authorList>
    </citation>
    <scope>NUCLEOTIDE SEQUENCE [LARGE SCALE GENOMIC DNA]</scope>
    <source>
        <strain evidence="5 6">JCM 12393</strain>
    </source>
</reference>
<dbReference type="Pfam" id="PF13416">
    <property type="entry name" value="SBP_bac_8"/>
    <property type="match status" value="1"/>
</dbReference>
<gene>
    <name evidence="5" type="ORF">GCM10009639_25300</name>
</gene>
<dbReference type="CDD" id="cd14748">
    <property type="entry name" value="PBP2_UgpB"/>
    <property type="match status" value="1"/>
</dbReference>
<keyword evidence="6" id="KW-1185">Reference proteome</keyword>
<dbReference type="PROSITE" id="PS51257">
    <property type="entry name" value="PROKAR_LIPOPROTEIN"/>
    <property type="match status" value="1"/>
</dbReference>
<keyword evidence="3 4" id="KW-0732">Signal</keyword>
<dbReference type="RefSeq" id="WP_344333253.1">
    <property type="nucleotide sequence ID" value="NZ_BAAAKJ010000131.1"/>
</dbReference>
<evidence type="ECO:0000256" key="1">
    <source>
        <dbReference type="ARBA" id="ARBA00008520"/>
    </source>
</evidence>
<evidence type="ECO:0000256" key="4">
    <source>
        <dbReference type="SAM" id="SignalP"/>
    </source>
</evidence>
<dbReference type="Gene3D" id="3.40.190.10">
    <property type="entry name" value="Periplasmic binding protein-like II"/>
    <property type="match status" value="2"/>
</dbReference>
<dbReference type="PANTHER" id="PTHR30061">
    <property type="entry name" value="MALTOSE-BINDING PERIPLASMIC PROTEIN"/>
    <property type="match status" value="1"/>
</dbReference>
<dbReference type="InterPro" id="IPR006059">
    <property type="entry name" value="SBP"/>
</dbReference>
<name>A0ABN1XYA0_9ACTN</name>
<comment type="caution">
    <text evidence="5">The sequence shown here is derived from an EMBL/GenBank/DDBJ whole genome shotgun (WGS) entry which is preliminary data.</text>
</comment>
<accession>A0ABN1XYA0</accession>
<feature type="signal peptide" evidence="4">
    <location>
        <begin position="1"/>
        <end position="27"/>
    </location>
</feature>
<sequence>MMSPARPSVRRIAALLTGTVVLAPALAGCGDSTGSRSAEGEVTSITALDYYTDATEHAQWGELLDACGRTAGVKVEQTSVPGASLIPKVLQQTSSRTLPDLLMLDNPDLQQIAQTGALAPLDEFGIDADGFAEGIREAGSYQGKVYGLAPNVSTVALVYNKDMLAEAGVAVPRTWDELKAAAAALTRPGRYGMAVDANATFEGTWQFLPFLWSNGGDERQLDSPQAAEALQLWVDLVNSGSMSKSVLNWTQADVHDQFVAGKTAMMINGPWRIPALNQQTGLRWDVAPVPVPRLGQTPVTPLGGEVWTVPKGASKARQEKAAQVLACLNSPSNMLTAAEDHFTVPSRTAVAAQYAARTPSMTAFATSVESARARTAELGVKWPGAATAIYTAVQSALTGQRTPEEALRHAQRLATGN</sequence>
<evidence type="ECO:0000313" key="5">
    <source>
        <dbReference type="EMBL" id="GAA1392936.1"/>
    </source>
</evidence>
<dbReference type="PANTHER" id="PTHR30061:SF50">
    <property type="entry name" value="MALTOSE_MALTODEXTRIN-BINDING PERIPLASMIC PROTEIN"/>
    <property type="match status" value="1"/>
</dbReference>
<organism evidence="5 6">
    <name type="scientific">Kitasatospora putterlickiae</name>
    <dbReference type="NCBI Taxonomy" id="221725"/>
    <lineage>
        <taxon>Bacteria</taxon>
        <taxon>Bacillati</taxon>
        <taxon>Actinomycetota</taxon>
        <taxon>Actinomycetes</taxon>
        <taxon>Kitasatosporales</taxon>
        <taxon>Streptomycetaceae</taxon>
        <taxon>Kitasatospora</taxon>
    </lineage>
</organism>
<evidence type="ECO:0000313" key="6">
    <source>
        <dbReference type="Proteomes" id="UP001499863"/>
    </source>
</evidence>